<dbReference type="Pfam" id="PF13412">
    <property type="entry name" value="HTH_24"/>
    <property type="match status" value="1"/>
</dbReference>
<protein>
    <submittedName>
        <fullName evidence="5">Lrp-family transcriptional regulator</fullName>
    </submittedName>
</protein>
<evidence type="ECO:0000256" key="3">
    <source>
        <dbReference type="ARBA" id="ARBA00023163"/>
    </source>
</evidence>
<accession>A0ABQ0UBR1</accession>
<dbReference type="Pfam" id="PF01037">
    <property type="entry name" value="AsnC_trans_reg"/>
    <property type="match status" value="1"/>
</dbReference>
<dbReference type="PROSITE" id="PS00519">
    <property type="entry name" value="HTH_ASNC_1"/>
    <property type="match status" value="1"/>
</dbReference>
<keyword evidence="2" id="KW-0238">DNA-binding</keyword>
<evidence type="ECO:0000313" key="5">
    <source>
        <dbReference type="EMBL" id="GEK75636.1"/>
    </source>
</evidence>
<dbReference type="Gene3D" id="3.30.70.920">
    <property type="match status" value="1"/>
</dbReference>
<dbReference type="EMBL" id="BJUT01000006">
    <property type="protein sequence ID" value="GEK75636.1"/>
    <property type="molecule type" value="Genomic_DNA"/>
</dbReference>
<dbReference type="InterPro" id="IPR019888">
    <property type="entry name" value="Tscrpt_reg_AsnC-like"/>
</dbReference>
<dbReference type="InterPro" id="IPR000485">
    <property type="entry name" value="AsnC-type_HTH_dom"/>
</dbReference>
<dbReference type="InterPro" id="IPR011008">
    <property type="entry name" value="Dimeric_a/b-barrel"/>
</dbReference>
<dbReference type="PROSITE" id="PS50956">
    <property type="entry name" value="HTH_ASNC_2"/>
    <property type="match status" value="1"/>
</dbReference>
<dbReference type="InterPro" id="IPR019887">
    <property type="entry name" value="Tscrpt_reg_AsnC/Lrp_C"/>
</dbReference>
<dbReference type="PRINTS" id="PR00033">
    <property type="entry name" value="HTHASNC"/>
</dbReference>
<proteinExistence type="predicted"/>
<organism evidence="5 6">
    <name type="scientific">Pseudoalteromonas atlantica</name>
    <name type="common">Alteromonas atlantica</name>
    <dbReference type="NCBI Taxonomy" id="288"/>
    <lineage>
        <taxon>Bacteria</taxon>
        <taxon>Pseudomonadati</taxon>
        <taxon>Pseudomonadota</taxon>
        <taxon>Gammaproteobacteria</taxon>
        <taxon>Alteromonadales</taxon>
        <taxon>Pseudoalteromonadaceae</taxon>
        <taxon>Pseudoalteromonas</taxon>
    </lineage>
</organism>
<dbReference type="InterPro" id="IPR036390">
    <property type="entry name" value="WH_DNA-bd_sf"/>
</dbReference>
<sequence length="191" mass="22152">MYLLTLNLQNSLLLNVKPVMKKTIKIDRYNQKILAILHLTADLTNVELAEQVNLSPSACFQRVKALKEAGYFRTFHADINLEQICEHVFAYMEFTLEDNNLAARRKFLADIHNIPEIMDCMQLSGDIDYISFCCFADIQALNAMCDRLTGSSQYAIKKLTTRIVLERAKFFLGYPLEKLKWRDEMKVDDEE</sequence>
<dbReference type="InterPro" id="IPR019885">
    <property type="entry name" value="Tscrpt_reg_HTH_AsnC-type_CS"/>
</dbReference>
<feature type="domain" description="HTH asnC-type" evidence="4">
    <location>
        <begin position="26"/>
        <end position="92"/>
    </location>
</feature>
<dbReference type="InterPro" id="IPR011991">
    <property type="entry name" value="ArsR-like_HTH"/>
</dbReference>
<evidence type="ECO:0000313" key="6">
    <source>
        <dbReference type="Proteomes" id="UP000321189"/>
    </source>
</evidence>
<keyword evidence="1" id="KW-0805">Transcription regulation</keyword>
<comment type="caution">
    <text evidence="5">The sequence shown here is derived from an EMBL/GenBank/DDBJ whole genome shotgun (WGS) entry which is preliminary data.</text>
</comment>
<dbReference type="PANTHER" id="PTHR30154:SF34">
    <property type="entry name" value="TRANSCRIPTIONAL REGULATOR AZLB"/>
    <property type="match status" value="1"/>
</dbReference>
<reference evidence="5 6" key="1">
    <citation type="submission" date="2019-07" db="EMBL/GenBank/DDBJ databases">
        <title>Whole genome shotgun sequence of Pseudoalteromonas atlantica NBRC 103033.</title>
        <authorList>
            <person name="Hosoyama A."/>
            <person name="Uohara A."/>
            <person name="Ohji S."/>
            <person name="Ichikawa N."/>
        </authorList>
    </citation>
    <scope>NUCLEOTIDE SEQUENCE [LARGE SCALE GENOMIC DNA]</scope>
    <source>
        <strain evidence="5 6">NBRC 103033</strain>
    </source>
</reference>
<dbReference type="Proteomes" id="UP000321189">
    <property type="component" value="Unassembled WGS sequence"/>
</dbReference>
<gene>
    <name evidence="5" type="ORF">PAT01_09400</name>
</gene>
<name>A0ABQ0UBR1_PSEAF</name>
<keyword evidence="3" id="KW-0804">Transcription</keyword>
<dbReference type="Gene3D" id="1.10.10.10">
    <property type="entry name" value="Winged helix-like DNA-binding domain superfamily/Winged helix DNA-binding domain"/>
    <property type="match status" value="1"/>
</dbReference>
<dbReference type="SUPFAM" id="SSF46785">
    <property type="entry name" value="Winged helix' DNA-binding domain"/>
    <property type="match status" value="1"/>
</dbReference>
<dbReference type="InterPro" id="IPR036388">
    <property type="entry name" value="WH-like_DNA-bd_sf"/>
</dbReference>
<dbReference type="SMART" id="SM00344">
    <property type="entry name" value="HTH_ASNC"/>
    <property type="match status" value="1"/>
</dbReference>
<dbReference type="CDD" id="cd00090">
    <property type="entry name" value="HTH_ARSR"/>
    <property type="match status" value="1"/>
</dbReference>
<keyword evidence="6" id="KW-1185">Reference proteome</keyword>
<evidence type="ECO:0000256" key="2">
    <source>
        <dbReference type="ARBA" id="ARBA00023125"/>
    </source>
</evidence>
<dbReference type="SUPFAM" id="SSF54909">
    <property type="entry name" value="Dimeric alpha+beta barrel"/>
    <property type="match status" value="1"/>
</dbReference>
<evidence type="ECO:0000256" key="1">
    <source>
        <dbReference type="ARBA" id="ARBA00023015"/>
    </source>
</evidence>
<dbReference type="PANTHER" id="PTHR30154">
    <property type="entry name" value="LEUCINE-RESPONSIVE REGULATORY PROTEIN"/>
    <property type="match status" value="1"/>
</dbReference>
<evidence type="ECO:0000259" key="4">
    <source>
        <dbReference type="PROSITE" id="PS50956"/>
    </source>
</evidence>